<comment type="caution">
    <text evidence="3">The sequence shown here is derived from an EMBL/GenBank/DDBJ whole genome shotgun (WGS) entry which is preliminary data.</text>
</comment>
<dbReference type="InterPro" id="IPR002789">
    <property type="entry name" value="HerA_central"/>
</dbReference>
<gene>
    <name evidence="3" type="ORF">BKA21_002564</name>
    <name evidence="2" type="ORF">Col01nite_13580</name>
</gene>
<name>A0A7Y9FGW2_9CELL</name>
<dbReference type="RefSeq" id="WP_140459490.1">
    <property type="nucleotide sequence ID" value="NZ_BAABFI010000008.1"/>
</dbReference>
<dbReference type="EMBL" id="BONN01000003">
    <property type="protein sequence ID" value="GIG32199.1"/>
    <property type="molecule type" value="Genomic_DNA"/>
</dbReference>
<proteinExistence type="predicted"/>
<organism evidence="3 4">
    <name type="scientific">Cellulomonas oligotrophica</name>
    <dbReference type="NCBI Taxonomy" id="931536"/>
    <lineage>
        <taxon>Bacteria</taxon>
        <taxon>Bacillati</taxon>
        <taxon>Actinomycetota</taxon>
        <taxon>Actinomycetes</taxon>
        <taxon>Micrococcales</taxon>
        <taxon>Cellulomonadaceae</taxon>
        <taxon>Cellulomonas</taxon>
    </lineage>
</organism>
<feature type="domain" description="Helicase HerA central" evidence="1">
    <location>
        <begin position="4"/>
        <end position="73"/>
    </location>
</feature>
<dbReference type="EMBL" id="JACCBK010000001">
    <property type="protein sequence ID" value="NYD87015.1"/>
    <property type="molecule type" value="Genomic_DNA"/>
</dbReference>
<dbReference type="PANTHER" id="PTHR42957:SF1">
    <property type="entry name" value="HELICASE MJ1565-RELATED"/>
    <property type="match status" value="1"/>
</dbReference>
<evidence type="ECO:0000313" key="3">
    <source>
        <dbReference type="EMBL" id="NYD87015.1"/>
    </source>
</evidence>
<dbReference type="AlphaFoldDB" id="A0A7Y9FGW2"/>
<keyword evidence="5" id="KW-1185">Reference proteome</keyword>
<dbReference type="Proteomes" id="UP000618382">
    <property type="component" value="Unassembled WGS sequence"/>
</dbReference>
<accession>A0A7Y9FGW2</accession>
<protein>
    <recommendedName>
        <fullName evidence="1">Helicase HerA central domain-containing protein</fullName>
    </recommendedName>
</protein>
<dbReference type="Proteomes" id="UP000577956">
    <property type="component" value="Unassembled WGS sequence"/>
</dbReference>
<dbReference type="SUPFAM" id="SSF52540">
    <property type="entry name" value="P-loop containing nucleoside triphosphate hydrolases"/>
    <property type="match status" value="1"/>
</dbReference>
<dbReference type="PANTHER" id="PTHR42957">
    <property type="entry name" value="HELICASE MJ1565-RELATED"/>
    <property type="match status" value="1"/>
</dbReference>
<reference evidence="3 4" key="1">
    <citation type="submission" date="2020-07" db="EMBL/GenBank/DDBJ databases">
        <title>Sequencing the genomes of 1000 actinobacteria strains.</title>
        <authorList>
            <person name="Klenk H.-P."/>
        </authorList>
    </citation>
    <scope>NUCLEOTIDE SEQUENCE [LARGE SCALE GENOMIC DNA]</scope>
    <source>
        <strain evidence="3 4">DSM 24482</strain>
    </source>
</reference>
<reference evidence="2 5" key="2">
    <citation type="submission" date="2021-01" db="EMBL/GenBank/DDBJ databases">
        <title>Whole genome shotgun sequence of Cellulomonas oligotrophica NBRC 109435.</title>
        <authorList>
            <person name="Komaki H."/>
            <person name="Tamura T."/>
        </authorList>
    </citation>
    <scope>NUCLEOTIDE SEQUENCE [LARGE SCALE GENOMIC DNA]</scope>
    <source>
        <strain evidence="2 5">NBRC 109435</strain>
    </source>
</reference>
<evidence type="ECO:0000313" key="5">
    <source>
        <dbReference type="Proteomes" id="UP000618382"/>
    </source>
</evidence>
<dbReference type="InterPro" id="IPR008571">
    <property type="entry name" value="HerA-like"/>
</dbReference>
<dbReference type="InterPro" id="IPR027417">
    <property type="entry name" value="P-loop_NTPase"/>
</dbReference>
<dbReference type="Pfam" id="PF01935">
    <property type="entry name" value="DUF87"/>
    <property type="match status" value="1"/>
</dbReference>
<evidence type="ECO:0000313" key="4">
    <source>
        <dbReference type="Proteomes" id="UP000577956"/>
    </source>
</evidence>
<sequence length="360" mass="39417">MTTLEIGTLVDEAGAPALLDATRFNRHTFWCGQSGSGKTYALGVMLEQLLLRTRLPLLVLDPNGDFVRLHETRTGAPADLGSRWADLGVRVLRSGDAPGDRLHARFVDMPLRSKAAVLRLDPLADRDEFNVLLHIGEHVRSHEPELLHRYLAQADDPAHAALLRRIENLGTLGWDLWARGEQSVEDVVDTRPRATVMDLGGFRDHAEPHAAALAVLDHLWATRERREPVLVVVDEAHNICPPDPVTPLEKALTERVVQIAAEGRKFGLWLLLSTQRPSKVHPNVLSQCDNLGLLRMSSPRDLAELTDVFGYAPADLVAASPRFPQGRALFAGGFTGGRAALVQVGARLTPEGGSDVRVPL</sequence>
<evidence type="ECO:0000313" key="2">
    <source>
        <dbReference type="EMBL" id="GIG32199.1"/>
    </source>
</evidence>
<dbReference type="Gene3D" id="3.40.50.300">
    <property type="entry name" value="P-loop containing nucleotide triphosphate hydrolases"/>
    <property type="match status" value="2"/>
</dbReference>
<evidence type="ECO:0000259" key="1">
    <source>
        <dbReference type="Pfam" id="PF01935"/>
    </source>
</evidence>